<dbReference type="OrthoDB" id="78172at2759"/>
<dbReference type="Gene3D" id="3.30.30.180">
    <property type="match status" value="1"/>
</dbReference>
<feature type="domain" description="Apple" evidence="4">
    <location>
        <begin position="56"/>
        <end position="124"/>
    </location>
</feature>
<evidence type="ECO:0000313" key="5">
    <source>
        <dbReference type="EMBL" id="OQR95967.1"/>
    </source>
</evidence>
<evidence type="ECO:0000256" key="3">
    <source>
        <dbReference type="SAM" id="MobiDB-lite"/>
    </source>
</evidence>
<evidence type="ECO:0000313" key="6">
    <source>
        <dbReference type="Proteomes" id="UP000243579"/>
    </source>
</evidence>
<reference evidence="5 6" key="1">
    <citation type="journal article" date="2014" name="Genome Biol. Evol.">
        <title>The secreted proteins of Achlya hypogyna and Thraustotheca clavata identify the ancestral oomycete secretome and reveal gene acquisitions by horizontal gene transfer.</title>
        <authorList>
            <person name="Misner I."/>
            <person name="Blouin N."/>
            <person name="Leonard G."/>
            <person name="Richards T.A."/>
            <person name="Lane C.E."/>
        </authorList>
    </citation>
    <scope>NUCLEOTIDE SEQUENCE [LARGE SCALE GENOMIC DNA]</scope>
    <source>
        <strain evidence="5 6">ATCC 48635</strain>
    </source>
</reference>
<comment type="caution">
    <text evidence="5">The sequence shown here is derived from an EMBL/GenBank/DDBJ whole genome shotgun (WGS) entry which is preliminary data.</text>
</comment>
<keyword evidence="2" id="KW-1015">Disulfide bond</keyword>
<feature type="domain" description="Apple" evidence="4">
    <location>
        <begin position="127"/>
        <end position="201"/>
    </location>
</feature>
<gene>
    <name evidence="5" type="ORF">ACHHYP_17500</name>
</gene>
<feature type="compositionally biased region" description="Low complexity" evidence="3">
    <location>
        <begin position="339"/>
        <end position="419"/>
    </location>
</feature>
<dbReference type="Pfam" id="PF14295">
    <property type="entry name" value="PAN_4"/>
    <property type="match status" value="4"/>
</dbReference>
<name>A0A1V9ZDE5_ACHHY</name>
<dbReference type="PANTHER" id="PTHR33946">
    <property type="match status" value="1"/>
</dbReference>
<feature type="non-terminal residue" evidence="5">
    <location>
        <position position="1"/>
    </location>
</feature>
<dbReference type="Gene3D" id="3.50.4.10">
    <property type="entry name" value="Hepatocyte Growth Factor"/>
    <property type="match status" value="3"/>
</dbReference>
<dbReference type="AlphaFoldDB" id="A0A1V9ZDE5"/>
<dbReference type="Proteomes" id="UP000243579">
    <property type="component" value="Unassembled WGS sequence"/>
</dbReference>
<protein>
    <recommendedName>
        <fullName evidence="4">Apple domain-containing protein</fullName>
    </recommendedName>
</protein>
<feature type="non-terminal residue" evidence="5">
    <location>
        <position position="419"/>
    </location>
</feature>
<accession>A0A1V9ZDE5</accession>
<proteinExistence type="predicted"/>
<feature type="domain" description="Apple" evidence="4">
    <location>
        <begin position="204"/>
        <end position="268"/>
    </location>
</feature>
<sequence length="419" mass="43304">CCADCKATPGCKLFVWNNHEGGTCWLKSKQGAKTSSAGAKASVMRDVNVPATCSAMEEHADYWGNDVGRTARASASECCADCANTKNCALFVWNGHEGGSCWLKSKRGPKSFFFGAVAASLAPASDCAAVEENVDYWGNDIGRTARASANSCCDDCKNTPGCTLYVWNGHEGGTCWLKSKKGAKSYYPGAVAASLPPVSNCAAMEENVDYYGNDIGRTARASADSCCDDCKATPGCALWVWNGHEGGTCWLKNTKVVLCGRQVGIDQNADANDRCAHDSHACTDDGGSLDSGASAFDGCADHVCLDNGSACDDHAYAHHVSVDDHGAHADHCRSDEHAAPTTDAPSTAAPATSTAAPTTPASTTTAPKQTTAAPTTTAPATSTAAPATSEPTTKAPTTPKPTTVTPEPTTKAPTTPKPT</sequence>
<organism evidence="5 6">
    <name type="scientific">Achlya hypogyna</name>
    <name type="common">Oomycete</name>
    <name type="synonym">Protoachlya hypogyna</name>
    <dbReference type="NCBI Taxonomy" id="1202772"/>
    <lineage>
        <taxon>Eukaryota</taxon>
        <taxon>Sar</taxon>
        <taxon>Stramenopiles</taxon>
        <taxon>Oomycota</taxon>
        <taxon>Saprolegniomycetes</taxon>
        <taxon>Saprolegniales</taxon>
        <taxon>Achlyaceae</taxon>
        <taxon>Achlya</taxon>
    </lineage>
</organism>
<feature type="region of interest" description="Disordered" evidence="3">
    <location>
        <begin position="326"/>
        <end position="419"/>
    </location>
</feature>
<dbReference type="EMBL" id="JNBR01000162">
    <property type="protein sequence ID" value="OQR95967.1"/>
    <property type="molecule type" value="Genomic_DNA"/>
</dbReference>
<dbReference type="SMART" id="SM00223">
    <property type="entry name" value="APPLE"/>
    <property type="match status" value="3"/>
</dbReference>
<feature type="compositionally biased region" description="Basic and acidic residues" evidence="3">
    <location>
        <begin position="326"/>
        <end position="338"/>
    </location>
</feature>
<keyword evidence="1" id="KW-0677">Repeat</keyword>
<dbReference type="GO" id="GO:0005576">
    <property type="term" value="C:extracellular region"/>
    <property type="evidence" value="ECO:0007669"/>
    <property type="project" value="InterPro"/>
</dbReference>
<evidence type="ECO:0000256" key="2">
    <source>
        <dbReference type="ARBA" id="ARBA00023157"/>
    </source>
</evidence>
<evidence type="ECO:0000256" key="1">
    <source>
        <dbReference type="ARBA" id="ARBA00022737"/>
    </source>
</evidence>
<keyword evidence="6" id="KW-1185">Reference proteome</keyword>
<dbReference type="InterPro" id="IPR003609">
    <property type="entry name" value="Pan_app"/>
</dbReference>
<dbReference type="PANTHER" id="PTHR33946:SF4">
    <property type="entry name" value="COAGULATION FACTOR XI"/>
    <property type="match status" value="1"/>
</dbReference>
<dbReference type="InterPro" id="IPR000177">
    <property type="entry name" value="Apple"/>
</dbReference>
<dbReference type="GO" id="GO:0006508">
    <property type="term" value="P:proteolysis"/>
    <property type="evidence" value="ECO:0007669"/>
    <property type="project" value="InterPro"/>
</dbReference>
<evidence type="ECO:0000259" key="4">
    <source>
        <dbReference type="SMART" id="SM00223"/>
    </source>
</evidence>